<keyword evidence="1" id="KW-0472">Membrane</keyword>
<evidence type="ECO:0000313" key="3">
    <source>
        <dbReference type="EMBL" id="PQO47719.1"/>
    </source>
</evidence>
<dbReference type="InterPro" id="IPR008930">
    <property type="entry name" value="Terpenoid_cyclase/PrenylTrfase"/>
</dbReference>
<comment type="caution">
    <text evidence="3">The sequence shown here is derived from an EMBL/GenBank/DDBJ whole genome shotgun (WGS) entry which is preliminary data.</text>
</comment>
<protein>
    <recommendedName>
        <fullName evidence="2">DUF4159 domain-containing protein</fullName>
    </recommendedName>
</protein>
<reference evidence="3 4" key="1">
    <citation type="submission" date="2018-02" db="EMBL/GenBank/DDBJ databases">
        <title>Comparative genomes isolates from brazilian mangrove.</title>
        <authorList>
            <person name="Araujo J.E."/>
            <person name="Taketani R.G."/>
            <person name="Silva M.C.P."/>
            <person name="Loureco M.V."/>
            <person name="Andreote F.D."/>
        </authorList>
    </citation>
    <scope>NUCLEOTIDE SEQUENCE [LARGE SCALE GENOMIC DNA]</scope>
    <source>
        <strain evidence="3 4">Nap-Phe MGV</strain>
    </source>
</reference>
<dbReference type="Gene3D" id="1.50.10.20">
    <property type="match status" value="2"/>
</dbReference>
<evidence type="ECO:0000259" key="2">
    <source>
        <dbReference type="Pfam" id="PF13709"/>
    </source>
</evidence>
<dbReference type="Proteomes" id="UP000237819">
    <property type="component" value="Unassembled WGS sequence"/>
</dbReference>
<accession>A0A2S8GTG9</accession>
<evidence type="ECO:0000256" key="1">
    <source>
        <dbReference type="SAM" id="Phobius"/>
    </source>
</evidence>
<dbReference type="AlphaFoldDB" id="A0A2S8GTG9"/>
<feature type="domain" description="DUF4159" evidence="2">
    <location>
        <begin position="390"/>
        <end position="573"/>
    </location>
</feature>
<name>A0A2S8GTG9_9BACT</name>
<feature type="transmembrane region" description="Helical" evidence="1">
    <location>
        <begin position="21"/>
        <end position="39"/>
    </location>
</feature>
<dbReference type="SUPFAM" id="SSF48239">
    <property type="entry name" value="Terpenoid cyclases/Protein prenyltransferases"/>
    <property type="match status" value="1"/>
</dbReference>
<dbReference type="EMBL" id="PUHZ01000004">
    <property type="protein sequence ID" value="PQO47719.1"/>
    <property type="molecule type" value="Genomic_DNA"/>
</dbReference>
<dbReference type="RefSeq" id="WP_105333979.1">
    <property type="nucleotide sequence ID" value="NZ_PUHZ01000004.1"/>
</dbReference>
<dbReference type="Gene3D" id="3.40.50.12140">
    <property type="entry name" value="Domain of unknown function DUF4159"/>
    <property type="match status" value="2"/>
</dbReference>
<proteinExistence type="predicted"/>
<keyword evidence="1" id="KW-1133">Transmembrane helix</keyword>
<sequence length="810" mass="88667">MSTANRHAASPFAVSGKLTQLAYATLAIVTIAASLSINLSPAAAQNIQRGGKQVTPQLVNESIARGINFLRKQQQADGGWAEYPGQPGGVTSLVMLAMIESGVDADDPALVKGLNYLEAKIGQPEHTYALSLQIMAYGLADPVGRKASIMANAQKLAGIQIRGGDRSGMWTYSDPRGGGGGDNSNTQFAILALDEAAHVGAKVDEPTWRVSHDYWEKAQNPNGSWGYLPNSPGRGSMTAAGISSMIITTKRLEEGDAKVNGESIQCCGQQTPNNAIEDGYAWLGRNFTVYTNPADGGDSLNLLYYLYAVERVGRLGGRRFIGDHDWYREGAEMLVNNQDTLSGSWRGTGNAEVTHPAVSTSLALLFLAKGRRPVLVAKYKHDVAGPRNTTSHDWNRHRNDIANLTHFIEPRWGNRRMTWQVVDAAHATTEDLLQTPVLWISGRDGLKLTPEQEKSLKQYVEQGGFIFAEAACGGAKFDADFRALMKRLFPDAPLRLLPPDHPIWFAEAPIEPEYAKPLLGIDACCRTSVVYCPEDLGCFWELNRSEAVANYPATVRAKIENGSLIGANVLAYATGRKLKDKLQEVEIDESLGVEDGQLRNTLVIGKVQHTGGADDAPAALANMVKVAGRQLDFRFDASSHLIPATSTKLYEYPIMFMHGRRDFRFTPKERTALVEHLTRGGFLFADSICASVPFTTAFRREMKMMFPDAELKEIPLDHPIYSDAFNGFDITTVTVNDPQERQQGEGLQATQSRQAPKLEGLWLEDRLVAVFSPLDLSCAMENGSSLQCKGYVREDAARIAANILLFAMQQ</sequence>
<organism evidence="3 4">
    <name type="scientific">Blastopirellula marina</name>
    <dbReference type="NCBI Taxonomy" id="124"/>
    <lineage>
        <taxon>Bacteria</taxon>
        <taxon>Pseudomonadati</taxon>
        <taxon>Planctomycetota</taxon>
        <taxon>Planctomycetia</taxon>
        <taxon>Pirellulales</taxon>
        <taxon>Pirellulaceae</taxon>
        <taxon>Blastopirellula</taxon>
    </lineage>
</organism>
<evidence type="ECO:0000313" key="4">
    <source>
        <dbReference type="Proteomes" id="UP000237819"/>
    </source>
</evidence>
<gene>
    <name evidence="3" type="ORF">C5Y93_03425</name>
</gene>
<dbReference type="Pfam" id="PF13709">
    <property type="entry name" value="DUF4159"/>
    <property type="match status" value="2"/>
</dbReference>
<dbReference type="OrthoDB" id="220961at2"/>
<feature type="domain" description="DUF4159" evidence="2">
    <location>
        <begin position="604"/>
        <end position="808"/>
    </location>
</feature>
<keyword evidence="1" id="KW-0812">Transmembrane</keyword>
<dbReference type="InterPro" id="IPR025297">
    <property type="entry name" value="DUF4159"/>
</dbReference>